<dbReference type="AlphaFoldDB" id="A0A7K1XWK1"/>
<sequence length="128" mass="14623">MFEESNNAGQGSELDLSYLNDISGGNVEFMVEMIDIFLEQTPIYFQQLSEAIQESDWKQVAEAAHKIKPTLAFMGVDHAREEMQVLEKNARMGENLGTIEPAYQSLIKTCDQLFIKLEKYKKELLSQI</sequence>
<dbReference type="InterPro" id="IPR008207">
    <property type="entry name" value="Sig_transdc_His_kin_Hpt_dom"/>
</dbReference>
<dbReference type="Pfam" id="PF01627">
    <property type="entry name" value="Hpt"/>
    <property type="match status" value="1"/>
</dbReference>
<proteinExistence type="predicted"/>
<accession>A0A7K1XWK1</accession>
<keyword evidence="1" id="KW-0597">Phosphoprotein</keyword>
<protein>
    <submittedName>
        <fullName evidence="4">Hpt domain-containing protein</fullName>
    </submittedName>
</protein>
<dbReference type="SUPFAM" id="SSF47226">
    <property type="entry name" value="Histidine-containing phosphotransfer domain, HPT domain"/>
    <property type="match status" value="1"/>
</dbReference>
<evidence type="ECO:0000256" key="2">
    <source>
        <dbReference type="SAM" id="Coils"/>
    </source>
</evidence>
<dbReference type="InterPro" id="IPR036641">
    <property type="entry name" value="HPT_dom_sf"/>
</dbReference>
<comment type="caution">
    <text evidence="4">The sequence shown here is derived from an EMBL/GenBank/DDBJ whole genome shotgun (WGS) entry which is preliminary data.</text>
</comment>
<dbReference type="Proteomes" id="UP000451233">
    <property type="component" value="Unassembled WGS sequence"/>
</dbReference>
<feature type="domain" description="HPt" evidence="3">
    <location>
        <begin position="26"/>
        <end position="120"/>
    </location>
</feature>
<evidence type="ECO:0000259" key="3">
    <source>
        <dbReference type="PROSITE" id="PS50894"/>
    </source>
</evidence>
<feature type="coiled-coil region" evidence="2">
    <location>
        <begin position="76"/>
        <end position="123"/>
    </location>
</feature>
<evidence type="ECO:0000313" key="5">
    <source>
        <dbReference type="Proteomes" id="UP000451233"/>
    </source>
</evidence>
<dbReference type="Gene3D" id="1.20.120.160">
    <property type="entry name" value="HPT domain"/>
    <property type="match status" value="1"/>
</dbReference>
<dbReference type="GO" id="GO:0004672">
    <property type="term" value="F:protein kinase activity"/>
    <property type="evidence" value="ECO:0007669"/>
    <property type="project" value="UniProtKB-ARBA"/>
</dbReference>
<feature type="modified residue" description="Phosphohistidine" evidence="1">
    <location>
        <position position="65"/>
    </location>
</feature>
<keyword evidence="5" id="KW-1185">Reference proteome</keyword>
<evidence type="ECO:0000256" key="1">
    <source>
        <dbReference type="PROSITE-ProRule" id="PRU00110"/>
    </source>
</evidence>
<reference evidence="4 5" key="1">
    <citation type="submission" date="2019-11" db="EMBL/GenBank/DDBJ databases">
        <title>Pedobacter sp. HMF7056 Genome sequencing and assembly.</title>
        <authorList>
            <person name="Kang H."/>
            <person name="Kim H."/>
            <person name="Joh K."/>
        </authorList>
    </citation>
    <scope>NUCLEOTIDE SEQUENCE [LARGE SCALE GENOMIC DNA]</scope>
    <source>
        <strain evidence="4 5">HMF7056</strain>
    </source>
</reference>
<organism evidence="4 5">
    <name type="scientific">Hufsiella ginkgonis</name>
    <dbReference type="NCBI Taxonomy" id="2695274"/>
    <lineage>
        <taxon>Bacteria</taxon>
        <taxon>Pseudomonadati</taxon>
        <taxon>Bacteroidota</taxon>
        <taxon>Sphingobacteriia</taxon>
        <taxon>Sphingobacteriales</taxon>
        <taxon>Sphingobacteriaceae</taxon>
        <taxon>Hufsiella</taxon>
    </lineage>
</organism>
<dbReference type="GO" id="GO:0000160">
    <property type="term" value="P:phosphorelay signal transduction system"/>
    <property type="evidence" value="ECO:0007669"/>
    <property type="project" value="InterPro"/>
</dbReference>
<gene>
    <name evidence="4" type="ORF">GS398_08730</name>
</gene>
<name>A0A7K1XWK1_9SPHI</name>
<evidence type="ECO:0000313" key="4">
    <source>
        <dbReference type="EMBL" id="MXV15384.1"/>
    </source>
</evidence>
<dbReference type="PROSITE" id="PS50894">
    <property type="entry name" value="HPT"/>
    <property type="match status" value="1"/>
</dbReference>
<keyword evidence="2" id="KW-0175">Coiled coil</keyword>
<dbReference type="RefSeq" id="WP_160906384.1">
    <property type="nucleotide sequence ID" value="NZ_WVHS01000002.1"/>
</dbReference>
<dbReference type="EMBL" id="WVHS01000002">
    <property type="protein sequence ID" value="MXV15384.1"/>
    <property type="molecule type" value="Genomic_DNA"/>
</dbReference>
<dbReference type="SMART" id="SM00073">
    <property type="entry name" value="HPT"/>
    <property type="match status" value="1"/>
</dbReference>